<gene>
    <name evidence="3" type="ORF">OLC1_LOCUS23078</name>
</gene>
<feature type="domain" description="Myb/SANT-like" evidence="2">
    <location>
        <begin position="18"/>
        <end position="92"/>
    </location>
</feature>
<dbReference type="Proteomes" id="UP001161247">
    <property type="component" value="Chromosome 8"/>
</dbReference>
<dbReference type="AlphaFoldDB" id="A0AAV1EB36"/>
<organism evidence="3 4">
    <name type="scientific">Oldenlandia corymbosa var. corymbosa</name>
    <dbReference type="NCBI Taxonomy" id="529605"/>
    <lineage>
        <taxon>Eukaryota</taxon>
        <taxon>Viridiplantae</taxon>
        <taxon>Streptophyta</taxon>
        <taxon>Embryophyta</taxon>
        <taxon>Tracheophyta</taxon>
        <taxon>Spermatophyta</taxon>
        <taxon>Magnoliopsida</taxon>
        <taxon>eudicotyledons</taxon>
        <taxon>Gunneridae</taxon>
        <taxon>Pentapetalae</taxon>
        <taxon>asterids</taxon>
        <taxon>lamiids</taxon>
        <taxon>Gentianales</taxon>
        <taxon>Rubiaceae</taxon>
        <taxon>Rubioideae</taxon>
        <taxon>Spermacoceae</taxon>
        <taxon>Hedyotis-Oldenlandia complex</taxon>
        <taxon>Oldenlandia</taxon>
    </lineage>
</organism>
<reference evidence="3" key="1">
    <citation type="submission" date="2023-03" db="EMBL/GenBank/DDBJ databases">
        <authorList>
            <person name="Julca I."/>
        </authorList>
    </citation>
    <scope>NUCLEOTIDE SEQUENCE</scope>
</reference>
<dbReference type="PANTHER" id="PTHR47584">
    <property type="match status" value="1"/>
</dbReference>
<protein>
    <submittedName>
        <fullName evidence="3">OLC1v1018205C1</fullName>
    </submittedName>
</protein>
<evidence type="ECO:0000256" key="1">
    <source>
        <dbReference type="SAM" id="MobiDB-lite"/>
    </source>
</evidence>
<proteinExistence type="predicted"/>
<name>A0AAV1EB36_OLDCO</name>
<sequence>MDDEGNEHLPKQERMRQRWTASLDKIFADLVVEQILLGNRPNNIFDKKAWNYIREEFNRQTNLNFNNNQLRKHLDVLRTRFFSLKSALDQQDLMEEPCYLGFDLWEEFGAQQKPPETTRVKDCPIFDQLCAIFGDSGAEGKYARSSHYNEGLEKSAGGETSCPEIVNLHPEKPSSATPVQGNVSLPENPNKSITERKRKRAPEVRNGRSEETNMAETLGETMAEALCEMIAASKLRANATSKNDAKYTITNCIRALDEVEGIDDWLYYAALDLFEDPVLREMFLSLKSNSMRLAWLQGKYAQFFS</sequence>
<keyword evidence="4" id="KW-1185">Reference proteome</keyword>
<dbReference type="Pfam" id="PF12776">
    <property type="entry name" value="Myb_DNA-bind_3"/>
    <property type="match status" value="1"/>
</dbReference>
<dbReference type="InterPro" id="IPR045026">
    <property type="entry name" value="LIMYB"/>
</dbReference>
<accession>A0AAV1EB36</accession>
<evidence type="ECO:0000259" key="2">
    <source>
        <dbReference type="Pfam" id="PF12776"/>
    </source>
</evidence>
<feature type="compositionally biased region" description="Basic and acidic residues" evidence="1">
    <location>
        <begin position="201"/>
        <end position="211"/>
    </location>
</feature>
<dbReference type="EMBL" id="OX459125">
    <property type="protein sequence ID" value="CAI9116915.1"/>
    <property type="molecule type" value="Genomic_DNA"/>
</dbReference>
<feature type="region of interest" description="Disordered" evidence="1">
    <location>
        <begin position="152"/>
        <end position="211"/>
    </location>
</feature>
<dbReference type="InterPro" id="IPR024752">
    <property type="entry name" value="Myb/SANT-like_dom"/>
</dbReference>
<evidence type="ECO:0000313" key="3">
    <source>
        <dbReference type="EMBL" id="CAI9116915.1"/>
    </source>
</evidence>
<dbReference type="PANTHER" id="PTHR47584:SF2">
    <property type="entry name" value="L10-INTERACTING MYB DOMAIN-CONTAINING PROTEIN-LIKE"/>
    <property type="match status" value="1"/>
</dbReference>
<evidence type="ECO:0000313" key="4">
    <source>
        <dbReference type="Proteomes" id="UP001161247"/>
    </source>
</evidence>
<feature type="compositionally biased region" description="Polar residues" evidence="1">
    <location>
        <begin position="174"/>
        <end position="192"/>
    </location>
</feature>